<dbReference type="Gene3D" id="1.10.4080.10">
    <property type="entry name" value="ADP-ribosylation/Crystallin J1"/>
    <property type="match status" value="1"/>
</dbReference>
<evidence type="ECO:0000313" key="1">
    <source>
        <dbReference type="EMBL" id="KAF5832232.1"/>
    </source>
</evidence>
<protein>
    <submittedName>
        <fullName evidence="1">Uncharacterized protein</fullName>
    </submittedName>
</protein>
<dbReference type="InterPro" id="IPR005502">
    <property type="entry name" value="Ribosyl_crysJ1"/>
</dbReference>
<name>A0ABQ7GC99_DUNSA</name>
<gene>
    <name evidence="1" type="ORF">DUNSADRAFT_11961</name>
</gene>
<evidence type="ECO:0000313" key="2">
    <source>
        <dbReference type="Proteomes" id="UP000815325"/>
    </source>
</evidence>
<proteinExistence type="predicted"/>
<dbReference type="EMBL" id="MU069888">
    <property type="protein sequence ID" value="KAF5832232.1"/>
    <property type="molecule type" value="Genomic_DNA"/>
</dbReference>
<dbReference type="Proteomes" id="UP000815325">
    <property type="component" value="Unassembled WGS sequence"/>
</dbReference>
<comment type="caution">
    <text evidence="1">The sequence shown here is derived from an EMBL/GenBank/DDBJ whole genome shotgun (WGS) entry which is preliminary data.</text>
</comment>
<accession>A0ABQ7GC99</accession>
<dbReference type="Pfam" id="PF03747">
    <property type="entry name" value="ADP_ribosyl_GH"/>
    <property type="match status" value="1"/>
</dbReference>
<dbReference type="SUPFAM" id="SSF101478">
    <property type="entry name" value="ADP-ribosylglycohydrolase"/>
    <property type="match status" value="1"/>
</dbReference>
<reference evidence="1" key="1">
    <citation type="submission" date="2017-08" db="EMBL/GenBank/DDBJ databases">
        <authorList>
            <person name="Polle J.E."/>
            <person name="Barry K."/>
            <person name="Cushman J."/>
            <person name="Schmutz J."/>
            <person name="Tran D."/>
            <person name="Hathwaick L.T."/>
            <person name="Yim W.C."/>
            <person name="Jenkins J."/>
            <person name="Mckie-Krisberg Z.M."/>
            <person name="Prochnik S."/>
            <person name="Lindquist E."/>
            <person name="Dockter R.B."/>
            <person name="Adam C."/>
            <person name="Molina H."/>
            <person name="Bunkerborg J."/>
            <person name="Jin E."/>
            <person name="Buchheim M."/>
            <person name="Magnuson J."/>
        </authorList>
    </citation>
    <scope>NUCLEOTIDE SEQUENCE</scope>
    <source>
        <strain evidence="1">CCAP 19/18</strain>
    </source>
</reference>
<dbReference type="InterPro" id="IPR036705">
    <property type="entry name" value="Ribosyl_crysJ1_sf"/>
</dbReference>
<organism evidence="1 2">
    <name type="scientific">Dunaliella salina</name>
    <name type="common">Green alga</name>
    <name type="synonym">Protococcus salinus</name>
    <dbReference type="NCBI Taxonomy" id="3046"/>
    <lineage>
        <taxon>Eukaryota</taxon>
        <taxon>Viridiplantae</taxon>
        <taxon>Chlorophyta</taxon>
        <taxon>core chlorophytes</taxon>
        <taxon>Chlorophyceae</taxon>
        <taxon>CS clade</taxon>
        <taxon>Chlamydomonadales</taxon>
        <taxon>Dunaliellaceae</taxon>
        <taxon>Dunaliella</taxon>
    </lineage>
</organism>
<keyword evidence="2" id="KW-1185">Reference proteome</keyword>
<sequence>MHRVLRVSGGKLQASRALQVRAFSAQTAQVSMPPPISQKKAAVLGGFCADSATYPLHWIYDISKVKELLSGKQDSPEFYPTPSCPFYNSGPVGVQSCYGDELIPLLKSMAENGGEFEATKYVEAMHEFYTKTSPNSYRNKSIRSFIAAYDEGKRGIACGDTTDSQANCFTKVPILVAKYAGRPECMAKVEEAIRVQQNNDQAVRHGLAAAKIMEKVMLGDSIDAALAWAKDTPGALEPEMQQLVSKAVEAAKNPPKELTFEPPAYMKPMMDKMVAEKDSLSPYTWAVWCHGPACGKCS</sequence>